<evidence type="ECO:0000313" key="2">
    <source>
        <dbReference type="Proteomes" id="UP000323506"/>
    </source>
</evidence>
<gene>
    <name evidence="1" type="ORF">ES288_A11G218100v1</name>
</gene>
<keyword evidence="2" id="KW-1185">Reference proteome</keyword>
<dbReference type="EMBL" id="CM017698">
    <property type="protein sequence ID" value="TYG94809.1"/>
    <property type="molecule type" value="Genomic_DNA"/>
</dbReference>
<name>A0A5D2ENV8_GOSDA</name>
<reference evidence="1 2" key="1">
    <citation type="submission" date="2019-06" db="EMBL/GenBank/DDBJ databases">
        <title>WGS assembly of Gossypium darwinii.</title>
        <authorList>
            <person name="Chen Z.J."/>
            <person name="Sreedasyam A."/>
            <person name="Ando A."/>
            <person name="Song Q."/>
            <person name="De L."/>
            <person name="Hulse-Kemp A."/>
            <person name="Ding M."/>
            <person name="Ye W."/>
            <person name="Kirkbride R."/>
            <person name="Jenkins J."/>
            <person name="Plott C."/>
            <person name="Lovell J."/>
            <person name="Lin Y.-M."/>
            <person name="Vaughn R."/>
            <person name="Liu B."/>
            <person name="Li W."/>
            <person name="Simpson S."/>
            <person name="Scheffler B."/>
            <person name="Saski C."/>
            <person name="Grover C."/>
            <person name="Hu G."/>
            <person name="Conover J."/>
            <person name="Carlson J."/>
            <person name="Shu S."/>
            <person name="Boston L."/>
            <person name="Williams M."/>
            <person name="Peterson D."/>
            <person name="Mcgee K."/>
            <person name="Jones D."/>
            <person name="Wendel J."/>
            <person name="Stelly D."/>
            <person name="Grimwood J."/>
            <person name="Schmutz J."/>
        </authorList>
    </citation>
    <scope>NUCLEOTIDE SEQUENCE [LARGE SCALE GENOMIC DNA]</scope>
    <source>
        <strain evidence="1">1808015.09</strain>
    </source>
</reference>
<organism evidence="1 2">
    <name type="scientific">Gossypium darwinii</name>
    <name type="common">Darwin's cotton</name>
    <name type="synonym">Gossypium barbadense var. darwinii</name>
    <dbReference type="NCBI Taxonomy" id="34276"/>
    <lineage>
        <taxon>Eukaryota</taxon>
        <taxon>Viridiplantae</taxon>
        <taxon>Streptophyta</taxon>
        <taxon>Embryophyta</taxon>
        <taxon>Tracheophyta</taxon>
        <taxon>Spermatophyta</taxon>
        <taxon>Magnoliopsida</taxon>
        <taxon>eudicotyledons</taxon>
        <taxon>Gunneridae</taxon>
        <taxon>Pentapetalae</taxon>
        <taxon>rosids</taxon>
        <taxon>malvids</taxon>
        <taxon>Malvales</taxon>
        <taxon>Malvaceae</taxon>
        <taxon>Malvoideae</taxon>
        <taxon>Gossypium</taxon>
    </lineage>
</organism>
<evidence type="ECO:0000313" key="1">
    <source>
        <dbReference type="EMBL" id="TYG94809.1"/>
    </source>
</evidence>
<proteinExistence type="predicted"/>
<dbReference type="AlphaFoldDB" id="A0A5D2ENV8"/>
<sequence length="54" mass="6144">MVDGARAETRSCQQRSPMEIWFGHTEERGEACVKEAVRGTTRGSPTLWHYSSIF</sequence>
<protein>
    <submittedName>
        <fullName evidence="1">Uncharacterized protein</fullName>
    </submittedName>
</protein>
<accession>A0A5D2ENV8</accession>
<dbReference type="Proteomes" id="UP000323506">
    <property type="component" value="Chromosome A11"/>
</dbReference>